<evidence type="ECO:0000313" key="8">
    <source>
        <dbReference type="EMBL" id="KAG2452662.1"/>
    </source>
</evidence>
<comment type="caution">
    <text evidence="8">The sequence shown here is derived from an EMBL/GenBank/DDBJ whole genome shotgun (WGS) entry which is preliminary data.</text>
</comment>
<dbReference type="GO" id="GO:0016020">
    <property type="term" value="C:membrane"/>
    <property type="evidence" value="ECO:0007669"/>
    <property type="project" value="UniProtKB-SubCell"/>
</dbReference>
<name>A0A836BAH3_9CHLO</name>
<evidence type="ECO:0000256" key="4">
    <source>
        <dbReference type="ARBA" id="ARBA00023136"/>
    </source>
</evidence>
<feature type="transmembrane region" description="Helical" evidence="6">
    <location>
        <begin position="183"/>
        <end position="202"/>
    </location>
</feature>
<dbReference type="InterPro" id="IPR037185">
    <property type="entry name" value="EmrE-like"/>
</dbReference>
<evidence type="ECO:0000256" key="5">
    <source>
        <dbReference type="SAM" id="MobiDB-lite"/>
    </source>
</evidence>
<dbReference type="SUPFAM" id="SSF103481">
    <property type="entry name" value="Multidrug resistance efflux transporter EmrE"/>
    <property type="match status" value="2"/>
</dbReference>
<dbReference type="InterPro" id="IPR050186">
    <property type="entry name" value="TPT_transporter"/>
</dbReference>
<feature type="transmembrane region" description="Helical" evidence="6">
    <location>
        <begin position="288"/>
        <end position="308"/>
    </location>
</feature>
<dbReference type="AlphaFoldDB" id="A0A836BAH3"/>
<evidence type="ECO:0000256" key="1">
    <source>
        <dbReference type="ARBA" id="ARBA00004141"/>
    </source>
</evidence>
<dbReference type="Pfam" id="PF03151">
    <property type="entry name" value="TPT"/>
    <property type="match status" value="1"/>
</dbReference>
<feature type="transmembrane region" description="Helical" evidence="6">
    <location>
        <begin position="315"/>
        <end position="336"/>
    </location>
</feature>
<evidence type="ECO:0000259" key="7">
    <source>
        <dbReference type="Pfam" id="PF03151"/>
    </source>
</evidence>
<keyword evidence="9" id="KW-1185">Reference proteome</keyword>
<feature type="transmembrane region" description="Helical" evidence="6">
    <location>
        <begin position="208"/>
        <end position="229"/>
    </location>
</feature>
<keyword evidence="4 6" id="KW-0472">Membrane</keyword>
<comment type="subcellular location">
    <subcellularLocation>
        <location evidence="1">Membrane</location>
        <topology evidence="1">Multi-pass membrane protein</topology>
    </subcellularLocation>
</comment>
<proteinExistence type="predicted"/>
<protein>
    <recommendedName>
        <fullName evidence="7">Sugar phosphate transporter domain-containing protein</fullName>
    </recommendedName>
</protein>
<feature type="transmembrane region" description="Helical" evidence="6">
    <location>
        <begin position="250"/>
        <end position="268"/>
    </location>
</feature>
<dbReference type="InterPro" id="IPR004853">
    <property type="entry name" value="Sugar_P_trans_dom"/>
</dbReference>
<feature type="region of interest" description="Disordered" evidence="5">
    <location>
        <begin position="1"/>
        <end position="54"/>
    </location>
</feature>
<evidence type="ECO:0000256" key="3">
    <source>
        <dbReference type="ARBA" id="ARBA00022989"/>
    </source>
</evidence>
<evidence type="ECO:0000313" key="9">
    <source>
        <dbReference type="Proteomes" id="UP000613740"/>
    </source>
</evidence>
<feature type="transmembrane region" description="Helical" evidence="6">
    <location>
        <begin position="94"/>
        <end position="116"/>
    </location>
</feature>
<evidence type="ECO:0000256" key="6">
    <source>
        <dbReference type="SAM" id="Phobius"/>
    </source>
</evidence>
<feature type="transmembrane region" description="Helical" evidence="6">
    <location>
        <begin position="128"/>
        <end position="149"/>
    </location>
</feature>
<evidence type="ECO:0000256" key="2">
    <source>
        <dbReference type="ARBA" id="ARBA00022692"/>
    </source>
</evidence>
<dbReference type="OrthoDB" id="417037at2759"/>
<feature type="transmembrane region" description="Helical" evidence="6">
    <location>
        <begin position="58"/>
        <end position="82"/>
    </location>
</feature>
<gene>
    <name evidence="8" type="ORF">HYH02_002895</name>
</gene>
<dbReference type="PANTHER" id="PTHR11132">
    <property type="entry name" value="SOLUTE CARRIER FAMILY 35"/>
    <property type="match status" value="1"/>
</dbReference>
<accession>A0A836BAH3</accession>
<feature type="domain" description="Sugar phosphate transporter" evidence="7">
    <location>
        <begin position="75"/>
        <end position="348"/>
    </location>
</feature>
<dbReference type="Proteomes" id="UP000613740">
    <property type="component" value="Unassembled WGS sequence"/>
</dbReference>
<keyword evidence="3 6" id="KW-1133">Transmembrane helix</keyword>
<keyword evidence="2 6" id="KW-0812">Transmembrane</keyword>
<sequence length="364" mass="39112">MPGVVSSLLPAHAHADEDLDEERAERAALLSRSSGGAKQVAHADTAGKPAPQRKPGPIAGIPFGALVSGVCYCSASASMVLLNKHALASFNFTAPNALLCFQCVLAVVLVKLCEAAGVVKLQPLKPKLIAVWFPVNLIFVAMLGTGFYALKEMGIGMFSVWKQLANLTTALGDLFLFKKTYPWPVWACLALMIASAVVGASTDARFSWVGYSWQIANCLFTSAYALHLRSVMDRVTEYTDGGGKMDEFSMVYYNNLLSIPPILVLMWFFGEYEGLTAQIALRNPSFQIVAMIGGILGFAISFSSLWFLSQTTATIYSLIGSLNKIPIAIVGMLAFAEPTNPKNLGSIVIGLGAGVMFTQYKSKK</sequence>
<dbReference type="EMBL" id="JAEHOD010000005">
    <property type="protein sequence ID" value="KAG2452662.1"/>
    <property type="molecule type" value="Genomic_DNA"/>
</dbReference>
<reference evidence="8" key="1">
    <citation type="journal article" date="2020" name="bioRxiv">
        <title>Comparative genomics of Chlamydomonas.</title>
        <authorList>
            <person name="Craig R.J."/>
            <person name="Hasan A.R."/>
            <person name="Ness R.W."/>
            <person name="Keightley P.D."/>
        </authorList>
    </citation>
    <scope>NUCLEOTIDE SEQUENCE</scope>
    <source>
        <strain evidence="8">CCAP 11/173</strain>
    </source>
</reference>
<organism evidence="8 9">
    <name type="scientific">Chlamydomonas schloesseri</name>
    <dbReference type="NCBI Taxonomy" id="2026947"/>
    <lineage>
        <taxon>Eukaryota</taxon>
        <taxon>Viridiplantae</taxon>
        <taxon>Chlorophyta</taxon>
        <taxon>core chlorophytes</taxon>
        <taxon>Chlorophyceae</taxon>
        <taxon>CS clade</taxon>
        <taxon>Chlamydomonadales</taxon>
        <taxon>Chlamydomonadaceae</taxon>
        <taxon>Chlamydomonas</taxon>
    </lineage>
</organism>